<feature type="compositionally biased region" description="Basic residues" evidence="1">
    <location>
        <begin position="32"/>
        <end position="48"/>
    </location>
</feature>
<reference evidence="2 3" key="1">
    <citation type="submission" date="2019-06" db="EMBL/GenBank/DDBJ databases">
        <title>Genome Sequence of the Brown Rot Fungal Pathogen Monilinia fructicola.</title>
        <authorList>
            <person name="De Miccolis Angelini R.M."/>
            <person name="Landi L."/>
            <person name="Abate D."/>
            <person name="Pollastro S."/>
            <person name="Romanazzi G."/>
            <person name="Faretra F."/>
        </authorList>
    </citation>
    <scope>NUCLEOTIDE SEQUENCE [LARGE SCALE GENOMIC DNA]</scope>
    <source>
        <strain evidence="2 3">Mfrc123</strain>
    </source>
</reference>
<dbReference type="VEuPathDB" id="FungiDB:MFRU_006g00450"/>
<dbReference type="Proteomes" id="UP000322873">
    <property type="component" value="Unassembled WGS sequence"/>
</dbReference>
<sequence length="70" mass="7903">MSSKVESLSSSISNIPQHISIKNLSTLASTSKLHRHSHQHSHSRRHRTLSLLNPTSINPSTTSPYHNHYH</sequence>
<dbReference type="AlphaFoldDB" id="A0A5M9JC56"/>
<dbReference type="EMBL" id="VICG01000013">
    <property type="protein sequence ID" value="KAA8565462.1"/>
    <property type="molecule type" value="Genomic_DNA"/>
</dbReference>
<accession>A0A5M9JC56</accession>
<evidence type="ECO:0000256" key="1">
    <source>
        <dbReference type="SAM" id="MobiDB-lite"/>
    </source>
</evidence>
<evidence type="ECO:0000313" key="2">
    <source>
        <dbReference type="EMBL" id="KAA8565462.1"/>
    </source>
</evidence>
<feature type="region of interest" description="Disordered" evidence="1">
    <location>
        <begin position="26"/>
        <end position="70"/>
    </location>
</feature>
<comment type="caution">
    <text evidence="2">The sequence shown here is derived from an EMBL/GenBank/DDBJ whole genome shotgun (WGS) entry which is preliminary data.</text>
</comment>
<protein>
    <submittedName>
        <fullName evidence="2">Uncharacterized protein</fullName>
    </submittedName>
</protein>
<feature type="compositionally biased region" description="Polar residues" evidence="1">
    <location>
        <begin position="53"/>
        <end position="70"/>
    </location>
</feature>
<gene>
    <name evidence="2" type="ORF">EYC84_009322</name>
</gene>
<keyword evidence="3" id="KW-1185">Reference proteome</keyword>
<name>A0A5M9JC56_MONFR</name>
<proteinExistence type="predicted"/>
<evidence type="ECO:0000313" key="3">
    <source>
        <dbReference type="Proteomes" id="UP000322873"/>
    </source>
</evidence>
<organism evidence="2 3">
    <name type="scientific">Monilinia fructicola</name>
    <name type="common">Brown rot fungus</name>
    <name type="synonym">Ciboria fructicola</name>
    <dbReference type="NCBI Taxonomy" id="38448"/>
    <lineage>
        <taxon>Eukaryota</taxon>
        <taxon>Fungi</taxon>
        <taxon>Dikarya</taxon>
        <taxon>Ascomycota</taxon>
        <taxon>Pezizomycotina</taxon>
        <taxon>Leotiomycetes</taxon>
        <taxon>Helotiales</taxon>
        <taxon>Sclerotiniaceae</taxon>
        <taxon>Monilinia</taxon>
    </lineage>
</organism>